<sequence length="425" mass="45481">MTPPARSSSWKWWVCGVLLLATLLNYMDRQALAQTATELKQLYHLHDARYGQVEKWFSYAFAVGSVVFGLLADRFGPWRLYPLVLVGWSLAGIVTPFAADPSISGRLESPGDEPGEGAFRWLVLCRTVLGFFEAGHWPCALITARQVLTAADRPFGNGLLQSGATVGAVLVPLYVMLLRALGLGWEVVFWTVGAVGLLWVPVWFALVRRGDLDGPPPPPASGDAGPADVWGFVRRVAVLVTVVTCIGVSWQFVRAWLPKYLKEYHQYPAGLADLAVAGYYIAADVGCILAGFAVKWLAGRGWGVHPARVLVYAGWAGLTALAVAVPALGGSPWVLLPALMLVGAGVLGLHPVYYALAQELPAKHMGVLSGALAAVTWVVVGTVQGRIGAHIEATKSYDAGFVIAGLAPLAGLAALLVLWRDDRRA</sequence>
<dbReference type="InterPro" id="IPR011701">
    <property type="entry name" value="MFS"/>
</dbReference>
<dbReference type="InterPro" id="IPR050382">
    <property type="entry name" value="MFS_Na/Anion_cotransporter"/>
</dbReference>
<dbReference type="PROSITE" id="PS50850">
    <property type="entry name" value="MFS"/>
    <property type="match status" value="1"/>
</dbReference>
<evidence type="ECO:0000313" key="8">
    <source>
        <dbReference type="Proteomes" id="UP000319576"/>
    </source>
</evidence>
<evidence type="ECO:0000259" key="6">
    <source>
        <dbReference type="PROSITE" id="PS50850"/>
    </source>
</evidence>
<dbReference type="EMBL" id="CP036273">
    <property type="protein sequence ID" value="QDU24011.1"/>
    <property type="molecule type" value="Genomic_DNA"/>
</dbReference>
<dbReference type="InterPro" id="IPR036259">
    <property type="entry name" value="MFS_trans_sf"/>
</dbReference>
<dbReference type="PANTHER" id="PTHR11662">
    <property type="entry name" value="SOLUTE CARRIER FAMILY 17"/>
    <property type="match status" value="1"/>
</dbReference>
<dbReference type="InterPro" id="IPR020846">
    <property type="entry name" value="MFS_dom"/>
</dbReference>
<dbReference type="OrthoDB" id="8596007at2"/>
<feature type="transmembrane region" description="Helical" evidence="5">
    <location>
        <begin position="236"/>
        <end position="257"/>
    </location>
</feature>
<comment type="subcellular location">
    <subcellularLocation>
        <location evidence="1">Membrane</location>
        <topology evidence="1">Multi-pass membrane protein</topology>
    </subcellularLocation>
</comment>
<reference evidence="7 8" key="1">
    <citation type="submission" date="2019-02" db="EMBL/GenBank/DDBJ databases">
        <title>Deep-cultivation of Planctomycetes and their phenomic and genomic characterization uncovers novel biology.</title>
        <authorList>
            <person name="Wiegand S."/>
            <person name="Jogler M."/>
            <person name="Boedeker C."/>
            <person name="Pinto D."/>
            <person name="Vollmers J."/>
            <person name="Rivas-Marin E."/>
            <person name="Kohn T."/>
            <person name="Peeters S.H."/>
            <person name="Heuer A."/>
            <person name="Rast P."/>
            <person name="Oberbeckmann S."/>
            <person name="Bunk B."/>
            <person name="Jeske O."/>
            <person name="Meyerdierks A."/>
            <person name="Storesund J.E."/>
            <person name="Kallscheuer N."/>
            <person name="Luecker S."/>
            <person name="Lage O.M."/>
            <person name="Pohl T."/>
            <person name="Merkel B.J."/>
            <person name="Hornburger P."/>
            <person name="Mueller R.-W."/>
            <person name="Bruemmer F."/>
            <person name="Labrenz M."/>
            <person name="Spormann A.M."/>
            <person name="Op den Camp H."/>
            <person name="Overmann J."/>
            <person name="Amann R."/>
            <person name="Jetten M.S.M."/>
            <person name="Mascher T."/>
            <person name="Medema M.H."/>
            <person name="Devos D.P."/>
            <person name="Kaster A.-K."/>
            <person name="Ovreas L."/>
            <person name="Rohde M."/>
            <person name="Galperin M.Y."/>
            <person name="Jogler C."/>
        </authorList>
    </citation>
    <scope>NUCLEOTIDE SEQUENCE [LARGE SCALE GENOMIC DNA]</scope>
    <source>
        <strain evidence="7 8">ETA_A1</strain>
    </source>
</reference>
<dbReference type="Pfam" id="PF07690">
    <property type="entry name" value="MFS_1"/>
    <property type="match status" value="1"/>
</dbReference>
<feature type="transmembrane region" description="Helical" evidence="5">
    <location>
        <begin position="309"/>
        <end position="328"/>
    </location>
</feature>
<keyword evidence="4 5" id="KW-0472">Membrane</keyword>
<feature type="transmembrane region" description="Helical" evidence="5">
    <location>
        <begin position="399"/>
        <end position="419"/>
    </location>
</feature>
<evidence type="ECO:0000256" key="2">
    <source>
        <dbReference type="ARBA" id="ARBA00022692"/>
    </source>
</evidence>
<evidence type="ECO:0000313" key="7">
    <source>
        <dbReference type="EMBL" id="QDU24011.1"/>
    </source>
</evidence>
<feature type="transmembrane region" description="Helical" evidence="5">
    <location>
        <begin position="334"/>
        <end position="356"/>
    </location>
</feature>
<dbReference type="SUPFAM" id="SSF103473">
    <property type="entry name" value="MFS general substrate transporter"/>
    <property type="match status" value="1"/>
</dbReference>
<proteinExistence type="predicted"/>
<organism evidence="7 8">
    <name type="scientific">Urbifossiella limnaea</name>
    <dbReference type="NCBI Taxonomy" id="2528023"/>
    <lineage>
        <taxon>Bacteria</taxon>
        <taxon>Pseudomonadati</taxon>
        <taxon>Planctomycetota</taxon>
        <taxon>Planctomycetia</taxon>
        <taxon>Gemmatales</taxon>
        <taxon>Gemmataceae</taxon>
        <taxon>Urbifossiella</taxon>
    </lineage>
</organism>
<keyword evidence="3 5" id="KW-1133">Transmembrane helix</keyword>
<gene>
    <name evidence="7" type="primary">sauU_7</name>
    <name evidence="7" type="ORF">ETAA1_60220</name>
</gene>
<protein>
    <submittedName>
        <fullName evidence="7">Putative sulfoacetate transporter SauU</fullName>
    </submittedName>
</protein>
<dbReference type="GO" id="GO:0015134">
    <property type="term" value="F:hexuronate transmembrane transporter activity"/>
    <property type="evidence" value="ECO:0007669"/>
    <property type="project" value="TreeGrafter"/>
</dbReference>
<dbReference type="KEGG" id="uli:ETAA1_60220"/>
<keyword evidence="8" id="KW-1185">Reference proteome</keyword>
<dbReference type="RefSeq" id="WP_145244208.1">
    <property type="nucleotide sequence ID" value="NZ_CP036273.1"/>
</dbReference>
<evidence type="ECO:0000256" key="4">
    <source>
        <dbReference type="ARBA" id="ARBA00023136"/>
    </source>
</evidence>
<evidence type="ECO:0000256" key="5">
    <source>
        <dbReference type="SAM" id="Phobius"/>
    </source>
</evidence>
<feature type="transmembrane region" description="Helical" evidence="5">
    <location>
        <begin position="368"/>
        <end position="387"/>
    </location>
</feature>
<dbReference type="AlphaFoldDB" id="A0A517Y2L7"/>
<feature type="transmembrane region" description="Helical" evidence="5">
    <location>
        <begin position="155"/>
        <end position="175"/>
    </location>
</feature>
<dbReference type="GO" id="GO:0016020">
    <property type="term" value="C:membrane"/>
    <property type="evidence" value="ECO:0007669"/>
    <property type="project" value="UniProtKB-SubCell"/>
</dbReference>
<keyword evidence="2 5" id="KW-0812">Transmembrane</keyword>
<accession>A0A517Y2L7</accession>
<evidence type="ECO:0000256" key="1">
    <source>
        <dbReference type="ARBA" id="ARBA00004141"/>
    </source>
</evidence>
<dbReference type="Proteomes" id="UP000319576">
    <property type="component" value="Chromosome"/>
</dbReference>
<dbReference type="PANTHER" id="PTHR11662:SF285">
    <property type="entry name" value="HEXURONATE TRANSPORTER"/>
    <property type="match status" value="1"/>
</dbReference>
<evidence type="ECO:0000256" key="3">
    <source>
        <dbReference type="ARBA" id="ARBA00022989"/>
    </source>
</evidence>
<name>A0A517Y2L7_9BACT</name>
<feature type="transmembrane region" description="Helical" evidence="5">
    <location>
        <begin position="187"/>
        <end position="207"/>
    </location>
</feature>
<feature type="transmembrane region" description="Helical" evidence="5">
    <location>
        <begin position="277"/>
        <end position="297"/>
    </location>
</feature>
<dbReference type="Gene3D" id="1.20.1250.20">
    <property type="entry name" value="MFS general substrate transporter like domains"/>
    <property type="match status" value="2"/>
</dbReference>
<feature type="domain" description="Major facilitator superfamily (MFS) profile" evidence="6">
    <location>
        <begin position="14"/>
        <end position="423"/>
    </location>
</feature>